<dbReference type="Proteomes" id="UP000683360">
    <property type="component" value="Unassembled WGS sequence"/>
</dbReference>
<dbReference type="OrthoDB" id="10029313at2759"/>
<evidence type="ECO:0000313" key="3">
    <source>
        <dbReference type="Proteomes" id="UP000683360"/>
    </source>
</evidence>
<evidence type="ECO:0000313" key="2">
    <source>
        <dbReference type="EMBL" id="CAG2217430.1"/>
    </source>
</evidence>
<name>A0A8S3S9P2_MYTED</name>
<sequence>MQIIERFKFTPTPTPNTTTLKSDIQQFSRRLRLREYFGNGKFDDGSLVRNKSTFTPKTGRDEYLDSFIDTISKLPINYHNTKQNLSRREKKSLEELKNNPSIILKEADKGGGIVIMDKTFYREKVLEQLNDNEYYTKLRKNNDKSTIRKIKKLVKEYSESFTDNEIAYLCDFTPKEANFYGLPKIHKSNTIQTAVKHQNRKYIESPNPNDLKLRPIVAGPESTTQRMSHFLDLILKKLCPLIPSYVRDDIDFLRYIPETVPKNTLLTTFDVTSLYTNIPHDLGTTAVKYWVEINREIVDGRFDTELIYHFCHSGEYSFQQSFDSLSIIPPMPTFRPHQFMNQQMGQPAPTVLQQPPRPFHHNIHVPSFIQPPNQRAQYQNINHLSGPGIPPPTYLQSGFNINPPNIQSNQVGKSQV</sequence>
<dbReference type="AlphaFoldDB" id="A0A8S3S9P2"/>
<accession>A0A8S3S9P2</accession>
<evidence type="ECO:0008006" key="4">
    <source>
        <dbReference type="Google" id="ProtNLM"/>
    </source>
</evidence>
<feature type="region of interest" description="Disordered" evidence="1">
    <location>
        <begin position="384"/>
        <end position="416"/>
    </location>
</feature>
<keyword evidence="3" id="KW-1185">Reference proteome</keyword>
<dbReference type="EMBL" id="CAJPWZ010001545">
    <property type="protein sequence ID" value="CAG2217430.1"/>
    <property type="molecule type" value="Genomic_DNA"/>
</dbReference>
<dbReference type="PANTHER" id="PTHR21301">
    <property type="entry name" value="REVERSE TRANSCRIPTASE"/>
    <property type="match status" value="1"/>
</dbReference>
<evidence type="ECO:0000256" key="1">
    <source>
        <dbReference type="SAM" id="MobiDB-lite"/>
    </source>
</evidence>
<organism evidence="2 3">
    <name type="scientific">Mytilus edulis</name>
    <name type="common">Blue mussel</name>
    <dbReference type="NCBI Taxonomy" id="6550"/>
    <lineage>
        <taxon>Eukaryota</taxon>
        <taxon>Metazoa</taxon>
        <taxon>Spiralia</taxon>
        <taxon>Lophotrochozoa</taxon>
        <taxon>Mollusca</taxon>
        <taxon>Bivalvia</taxon>
        <taxon>Autobranchia</taxon>
        <taxon>Pteriomorphia</taxon>
        <taxon>Mytilida</taxon>
        <taxon>Mytiloidea</taxon>
        <taxon>Mytilidae</taxon>
        <taxon>Mytilinae</taxon>
        <taxon>Mytilus</taxon>
    </lineage>
</organism>
<dbReference type="PANTHER" id="PTHR21301:SF10">
    <property type="entry name" value="REVERSE TRANSCRIPTASE DOMAIN-CONTAINING PROTEIN"/>
    <property type="match status" value="1"/>
</dbReference>
<proteinExistence type="predicted"/>
<gene>
    <name evidence="2" type="ORF">MEDL_31222</name>
</gene>
<protein>
    <recommendedName>
        <fullName evidence="4">Reverse transcriptase domain-containing protein</fullName>
    </recommendedName>
</protein>
<reference evidence="2" key="1">
    <citation type="submission" date="2021-03" db="EMBL/GenBank/DDBJ databases">
        <authorList>
            <person name="Bekaert M."/>
        </authorList>
    </citation>
    <scope>NUCLEOTIDE SEQUENCE</scope>
</reference>
<comment type="caution">
    <text evidence="2">The sequence shown here is derived from an EMBL/GenBank/DDBJ whole genome shotgun (WGS) entry which is preliminary data.</text>
</comment>
<feature type="compositionally biased region" description="Polar residues" evidence="1">
    <location>
        <begin position="394"/>
        <end position="416"/>
    </location>
</feature>